<dbReference type="Pfam" id="PF08205">
    <property type="entry name" value="C2-set_2"/>
    <property type="match status" value="1"/>
</dbReference>
<feature type="transmembrane region" description="Helical" evidence="7">
    <location>
        <begin position="465"/>
        <end position="486"/>
    </location>
</feature>
<accession>A0ABM4G6Y4</accession>
<evidence type="ECO:0000313" key="9">
    <source>
        <dbReference type="Proteomes" id="UP001652627"/>
    </source>
</evidence>
<dbReference type="InterPro" id="IPR013106">
    <property type="entry name" value="Ig_V-set"/>
</dbReference>
<keyword evidence="2 7" id="KW-0812">Transmembrane</keyword>
<dbReference type="PANTHER" id="PTHR47387">
    <property type="entry name" value="NECTIN-2"/>
    <property type="match status" value="1"/>
</dbReference>
<dbReference type="InterPro" id="IPR013783">
    <property type="entry name" value="Ig-like_fold"/>
</dbReference>
<keyword evidence="9" id="KW-1185">Reference proteome</keyword>
<proteinExistence type="predicted"/>
<dbReference type="GeneID" id="136995817"/>
<reference evidence="10" key="1">
    <citation type="submission" date="2025-08" db="UniProtKB">
        <authorList>
            <consortium name="RefSeq"/>
        </authorList>
    </citation>
    <scope>IDENTIFICATION</scope>
    <source>
        <tissue evidence="10">Blood</tissue>
    </source>
</reference>
<dbReference type="Pfam" id="PF07686">
    <property type="entry name" value="V-set"/>
    <property type="match status" value="1"/>
</dbReference>
<keyword evidence="5" id="KW-1015">Disulfide bond</keyword>
<feature type="compositionally biased region" description="Acidic residues" evidence="6">
    <location>
        <begin position="568"/>
        <end position="582"/>
    </location>
</feature>
<dbReference type="SMART" id="SM00409">
    <property type="entry name" value="IG"/>
    <property type="match status" value="2"/>
</dbReference>
<evidence type="ECO:0000256" key="7">
    <source>
        <dbReference type="SAM" id="Phobius"/>
    </source>
</evidence>
<dbReference type="InterPro" id="IPR036179">
    <property type="entry name" value="Ig-like_dom_sf"/>
</dbReference>
<evidence type="ECO:0000256" key="5">
    <source>
        <dbReference type="ARBA" id="ARBA00023157"/>
    </source>
</evidence>
<feature type="region of interest" description="Disordered" evidence="6">
    <location>
        <begin position="538"/>
        <end position="584"/>
    </location>
</feature>
<dbReference type="InterPro" id="IPR013162">
    <property type="entry name" value="CD80_C2-set"/>
</dbReference>
<evidence type="ECO:0000256" key="1">
    <source>
        <dbReference type="ARBA" id="ARBA00004167"/>
    </source>
</evidence>
<feature type="domain" description="Ig-like" evidence="8">
    <location>
        <begin position="125"/>
        <end position="263"/>
    </location>
</feature>
<evidence type="ECO:0000259" key="8">
    <source>
        <dbReference type="PROSITE" id="PS50835"/>
    </source>
</evidence>
<keyword evidence="4 7" id="KW-0472">Membrane</keyword>
<keyword evidence="3 7" id="KW-1133">Transmembrane helix</keyword>
<feature type="domain" description="Ig-like" evidence="8">
    <location>
        <begin position="267"/>
        <end position="358"/>
    </location>
</feature>
<dbReference type="Gene3D" id="2.60.40.10">
    <property type="entry name" value="Immunoglobulins"/>
    <property type="match status" value="3"/>
</dbReference>
<feature type="compositionally biased region" description="Basic and acidic residues" evidence="6">
    <location>
        <begin position="553"/>
        <end position="567"/>
    </location>
</feature>
<evidence type="ECO:0000256" key="6">
    <source>
        <dbReference type="SAM" id="MobiDB-lite"/>
    </source>
</evidence>
<dbReference type="PANTHER" id="PTHR47387:SF1">
    <property type="entry name" value="NECTIN-2"/>
    <property type="match status" value="1"/>
</dbReference>
<dbReference type="Proteomes" id="UP001652627">
    <property type="component" value="Unplaced"/>
</dbReference>
<evidence type="ECO:0000313" key="10">
    <source>
        <dbReference type="RefSeq" id="XP_067172969.1"/>
    </source>
</evidence>
<dbReference type="RefSeq" id="XP_067172969.1">
    <property type="nucleotide sequence ID" value="XM_067316868.1"/>
</dbReference>
<feature type="compositionally biased region" description="Pro residues" evidence="6">
    <location>
        <begin position="503"/>
        <end position="513"/>
    </location>
</feature>
<dbReference type="SUPFAM" id="SSF48726">
    <property type="entry name" value="Immunoglobulin"/>
    <property type="match status" value="3"/>
</dbReference>
<dbReference type="InterPro" id="IPR007110">
    <property type="entry name" value="Ig-like_dom"/>
</dbReference>
<gene>
    <name evidence="10" type="primary">NECTIN2</name>
</gene>
<dbReference type="InterPro" id="IPR003599">
    <property type="entry name" value="Ig_sub"/>
</dbReference>
<comment type="subcellular location">
    <subcellularLocation>
        <location evidence="1">Membrane</location>
        <topology evidence="1">Single-pass membrane protein</topology>
    </subcellularLocation>
</comment>
<evidence type="ECO:0000256" key="3">
    <source>
        <dbReference type="ARBA" id="ARBA00022989"/>
    </source>
</evidence>
<evidence type="ECO:0000256" key="4">
    <source>
        <dbReference type="ARBA" id="ARBA00023136"/>
    </source>
</evidence>
<protein>
    <submittedName>
        <fullName evidence="10">Nectin-2 isoform X1</fullName>
    </submittedName>
</protein>
<sequence length="617" mass="64333">MPGSPESLVVGSPGCLGPRTPGSLETLVVESLGVPDAWVSGVPGHWVPGRLGPLATCVLGVPGAPGCWVLDAWALDPWSLGSQSPWWLGLLDTWAPRVLGHCVPGHLGPWSPWWLGAWAPRTPGPRLLLTLTPGGLVPTGAGGQRAQVQVREEVVALVGEEAVLPCVLAAAGPHLKVSQVTWVRAGGSGGRRNIAVLHPRLAPSFPGEDEDGEGGGRLRFRGHSLQDATLLLQPLRLTDQGVYTCEFATYPDGNQGASTRLLVLAKPQNHAAAQEVAAGSIPTPVATCTAAGGHPAANISWESPVPGTAEASAETAANGTVTVTSRFSAVPTRAAHGQRLACVVSHPSLPQPQRLPVTLAVLYPPVAFISGYDHNWYLQRRGAALQCNATANPAPTTFTWSTSTGPLPPSAEAQGNQLLVHTVDLLANTTFICRVSNALGSAAARQPVLVLAQPRPDGAGATGGIIGAIVASVVAAAVVATAAIICRQQRKNRTARGEDGLDEPPPYKPPPPGEKLQELPWAPEHQLLPLQPLGAEPLAEATGTPASGRVPPRYHELPTAEEPHGDENENEDEDGDEDEDGGYVEQLNPLYDRLRKDGDGDADAPACGFVMSPAVYV</sequence>
<dbReference type="InterPro" id="IPR052659">
    <property type="entry name" value="Nectin/PVR"/>
</dbReference>
<feature type="domain" description="Ig-like" evidence="8">
    <location>
        <begin position="364"/>
        <end position="449"/>
    </location>
</feature>
<dbReference type="PROSITE" id="PS50835">
    <property type="entry name" value="IG_LIKE"/>
    <property type="match status" value="3"/>
</dbReference>
<evidence type="ECO:0000256" key="2">
    <source>
        <dbReference type="ARBA" id="ARBA00022692"/>
    </source>
</evidence>
<feature type="region of interest" description="Disordered" evidence="6">
    <location>
        <begin position="490"/>
        <end position="518"/>
    </location>
</feature>
<organism evidence="9 10">
    <name type="scientific">Apteryx mantelli</name>
    <name type="common">North Island brown kiwi</name>
    <dbReference type="NCBI Taxonomy" id="2696672"/>
    <lineage>
        <taxon>Eukaryota</taxon>
        <taxon>Metazoa</taxon>
        <taxon>Chordata</taxon>
        <taxon>Craniata</taxon>
        <taxon>Vertebrata</taxon>
        <taxon>Euteleostomi</taxon>
        <taxon>Archelosauria</taxon>
        <taxon>Archosauria</taxon>
        <taxon>Dinosauria</taxon>
        <taxon>Saurischia</taxon>
        <taxon>Theropoda</taxon>
        <taxon>Coelurosauria</taxon>
        <taxon>Aves</taxon>
        <taxon>Palaeognathae</taxon>
        <taxon>Apterygiformes</taxon>
        <taxon>Apterygidae</taxon>
        <taxon>Apteryx</taxon>
    </lineage>
</organism>
<name>A0ABM4G6Y4_9AVES</name>